<comment type="similarity">
    <text evidence="3">Belongs to the metallo-dependent hydrolases superfamily. DHOase family. Class I DHOase subfamily.</text>
</comment>
<keyword evidence="4" id="KW-0479">Metal-binding</keyword>
<dbReference type="InterPro" id="IPR002195">
    <property type="entry name" value="Dihydroorotase_CS"/>
</dbReference>
<gene>
    <name evidence="7" type="ORF">SAMN05444336_10963</name>
</gene>
<comment type="cofactor">
    <cofactor evidence="1">
        <name>Zn(2+)</name>
        <dbReference type="ChEBI" id="CHEBI:29105"/>
    </cofactor>
</comment>
<dbReference type="NCBIfam" id="NF006559">
    <property type="entry name" value="PRK09060.1"/>
    <property type="match status" value="1"/>
</dbReference>
<name>A0A1H3E480_9RHOB</name>
<reference evidence="7 8" key="1">
    <citation type="submission" date="2016-10" db="EMBL/GenBank/DDBJ databases">
        <authorList>
            <person name="de Groot N.N."/>
        </authorList>
    </citation>
    <scope>NUCLEOTIDE SEQUENCE [LARGE SCALE GENOMIC DNA]</scope>
    <source>
        <strain evidence="7 8">DSM 17890</strain>
    </source>
</reference>
<dbReference type="InterPro" id="IPR011059">
    <property type="entry name" value="Metal-dep_hydrolase_composite"/>
</dbReference>
<dbReference type="SUPFAM" id="SSF51338">
    <property type="entry name" value="Composite domain of metallo-dependent hydrolases"/>
    <property type="match status" value="1"/>
</dbReference>
<dbReference type="GO" id="GO:0004038">
    <property type="term" value="F:allantoinase activity"/>
    <property type="evidence" value="ECO:0007669"/>
    <property type="project" value="TreeGrafter"/>
</dbReference>
<dbReference type="PROSITE" id="PS00483">
    <property type="entry name" value="DIHYDROOROTASE_2"/>
    <property type="match status" value="1"/>
</dbReference>
<dbReference type="PANTHER" id="PTHR43668">
    <property type="entry name" value="ALLANTOINASE"/>
    <property type="match status" value="1"/>
</dbReference>
<dbReference type="CDD" id="cd01318">
    <property type="entry name" value="DHOase_IIb"/>
    <property type="match status" value="1"/>
</dbReference>
<dbReference type="GO" id="GO:0046872">
    <property type="term" value="F:metal ion binding"/>
    <property type="evidence" value="ECO:0007669"/>
    <property type="project" value="UniProtKB-KW"/>
</dbReference>
<keyword evidence="8" id="KW-1185">Reference proteome</keyword>
<dbReference type="PANTHER" id="PTHR43668:SF4">
    <property type="entry name" value="ALLANTOINASE"/>
    <property type="match status" value="1"/>
</dbReference>
<dbReference type="Proteomes" id="UP000199118">
    <property type="component" value="Unassembled WGS sequence"/>
</dbReference>
<evidence type="ECO:0000313" key="8">
    <source>
        <dbReference type="Proteomes" id="UP000199118"/>
    </source>
</evidence>
<dbReference type="RefSeq" id="WP_092684588.1">
    <property type="nucleotide sequence ID" value="NZ_FNMZ01000009.1"/>
</dbReference>
<accession>A0A1H3E480</accession>
<dbReference type="OrthoDB" id="9775759at2"/>
<dbReference type="InterPro" id="IPR032466">
    <property type="entry name" value="Metal_Hydrolase"/>
</dbReference>
<dbReference type="InterPro" id="IPR006680">
    <property type="entry name" value="Amidohydro-rel"/>
</dbReference>
<comment type="function">
    <text evidence="2">Catalyzes the reversible cyclization of carbamoyl aspartate to dihydroorotate.</text>
</comment>
<dbReference type="STRING" id="356660.SAMN05444336_10963"/>
<evidence type="ECO:0000313" key="7">
    <source>
        <dbReference type="EMBL" id="SDX73476.1"/>
    </source>
</evidence>
<dbReference type="GO" id="GO:0006145">
    <property type="term" value="P:purine nucleobase catabolic process"/>
    <property type="evidence" value="ECO:0007669"/>
    <property type="project" value="TreeGrafter"/>
</dbReference>
<feature type="domain" description="Amidohydrolase-related" evidence="6">
    <location>
        <begin position="56"/>
        <end position="422"/>
    </location>
</feature>
<dbReference type="Pfam" id="PF01979">
    <property type="entry name" value="Amidohydro_1"/>
    <property type="match status" value="1"/>
</dbReference>
<dbReference type="GO" id="GO:0005737">
    <property type="term" value="C:cytoplasm"/>
    <property type="evidence" value="ECO:0007669"/>
    <property type="project" value="TreeGrafter"/>
</dbReference>
<dbReference type="Gene3D" id="2.30.40.10">
    <property type="entry name" value="Urease, subunit C, domain 1"/>
    <property type="match status" value="1"/>
</dbReference>
<evidence type="ECO:0000256" key="3">
    <source>
        <dbReference type="ARBA" id="ARBA00010286"/>
    </source>
</evidence>
<evidence type="ECO:0000256" key="2">
    <source>
        <dbReference type="ARBA" id="ARBA00002368"/>
    </source>
</evidence>
<dbReference type="Gene3D" id="3.20.20.140">
    <property type="entry name" value="Metal-dependent hydrolases"/>
    <property type="match status" value="1"/>
</dbReference>
<dbReference type="AlphaFoldDB" id="A0A1H3E480"/>
<dbReference type="EMBL" id="FNMZ01000009">
    <property type="protein sequence ID" value="SDX73476.1"/>
    <property type="molecule type" value="Genomic_DNA"/>
</dbReference>
<evidence type="ECO:0000256" key="4">
    <source>
        <dbReference type="ARBA" id="ARBA00022723"/>
    </source>
</evidence>
<dbReference type="NCBIfam" id="TIGR00857">
    <property type="entry name" value="pyrC_multi"/>
    <property type="match status" value="1"/>
</dbReference>
<dbReference type="SUPFAM" id="SSF51556">
    <property type="entry name" value="Metallo-dependent hydrolases"/>
    <property type="match status" value="1"/>
</dbReference>
<dbReference type="InterPro" id="IPR050138">
    <property type="entry name" value="DHOase/Allantoinase_Hydrolase"/>
</dbReference>
<evidence type="ECO:0000256" key="1">
    <source>
        <dbReference type="ARBA" id="ARBA00001947"/>
    </source>
</evidence>
<evidence type="ECO:0000256" key="5">
    <source>
        <dbReference type="ARBA" id="ARBA00022801"/>
    </source>
</evidence>
<protein>
    <submittedName>
        <fullName evidence="7">Dihydroorotase</fullName>
    </submittedName>
</protein>
<sequence length="445" mass="48052">MSAAKAPDLILKNGTVANHDGIGLADIAVTDGKITDIGDLSGVDAGEVIDCAGLHILPGVIDSQVHFREPGAEAKEDLETGAAAAAMGGVTCVFEMPNTNPTTTTYEALADKVARGRDRMAVDFAFWFGAAAENVDLLAEAEWLEGCAGIKMFMGSSTGTLLVDADEHVARVLANGRRRVAVHSEEETRLEERKGLRVPGDPSSHPVWRDATAALMCTTRLIRHAREQNRRVHVLHISTADEFPILQANKDLITCEATPHHLSLNADDYARLGTLLQMNPPVRDASHQAAIWDGLRRGVIDVLGSDHAPHELEAKAKEYPASPSGMPGVQTLAPMMLDHVARGRLSLARFVDLTSAGPQRIFGIAGKGRIAAGYDADFTVVDLKARREIRNDWIASRCGWTPYDGTWVQGWVTGTVIRGRRVMWEDELVTPRGGAPVKFCEGHTG</sequence>
<evidence type="ECO:0000259" key="6">
    <source>
        <dbReference type="Pfam" id="PF01979"/>
    </source>
</evidence>
<proteinExistence type="inferred from homology"/>
<keyword evidence="5" id="KW-0378">Hydrolase</keyword>
<organism evidence="7 8">
    <name type="scientific">Albimonas donghaensis</name>
    <dbReference type="NCBI Taxonomy" id="356660"/>
    <lineage>
        <taxon>Bacteria</taxon>
        <taxon>Pseudomonadati</taxon>
        <taxon>Pseudomonadota</taxon>
        <taxon>Alphaproteobacteria</taxon>
        <taxon>Rhodobacterales</taxon>
        <taxon>Paracoccaceae</taxon>
        <taxon>Albimonas</taxon>
    </lineage>
</organism>